<protein>
    <submittedName>
        <fullName evidence="2">Cupin</fullName>
    </submittedName>
</protein>
<organism evidence="2 3">
    <name type="scientific">Amycolatopsis bartoniae</name>
    <dbReference type="NCBI Taxonomy" id="941986"/>
    <lineage>
        <taxon>Bacteria</taxon>
        <taxon>Bacillati</taxon>
        <taxon>Actinomycetota</taxon>
        <taxon>Actinomycetes</taxon>
        <taxon>Pseudonocardiales</taxon>
        <taxon>Pseudonocardiaceae</taxon>
        <taxon>Amycolatopsis</taxon>
    </lineage>
</organism>
<dbReference type="Proteomes" id="UP000658656">
    <property type="component" value="Unassembled WGS sequence"/>
</dbReference>
<name>A0A8H9J5Z5_9PSEU</name>
<evidence type="ECO:0000259" key="1">
    <source>
        <dbReference type="Pfam" id="PF07883"/>
    </source>
</evidence>
<sequence>MSTPTNAPKRMQPKAVRRVVTGHDATGKAVVVDDGQSPDIEVIEDARIAIADMWRMSSVPTSVDAWERRDPSAPTTIVITGGLNFAILQFDPIPEGTAIDGEAAFADAHVENARHPAMHRTETVDFGIVISGSITLLLDTEDVTLSAGDVVIQRGTNHAWENRGDVPCQMAFVIVDAQSLPSGTFK</sequence>
<proteinExistence type="predicted"/>
<reference evidence="2" key="2">
    <citation type="submission" date="2020-09" db="EMBL/GenBank/DDBJ databases">
        <authorList>
            <person name="Sun Q."/>
            <person name="Zhou Y."/>
        </authorList>
    </citation>
    <scope>NUCLEOTIDE SEQUENCE</scope>
    <source>
        <strain evidence="2">CGMCC 4.7679</strain>
    </source>
</reference>
<dbReference type="InterPro" id="IPR011051">
    <property type="entry name" value="RmlC_Cupin_sf"/>
</dbReference>
<evidence type="ECO:0000313" key="3">
    <source>
        <dbReference type="Proteomes" id="UP000658656"/>
    </source>
</evidence>
<gene>
    <name evidence="2" type="ORF">GCM10017566_62510</name>
</gene>
<dbReference type="Gene3D" id="2.60.120.10">
    <property type="entry name" value="Jelly Rolls"/>
    <property type="match status" value="1"/>
</dbReference>
<keyword evidence="3" id="KW-1185">Reference proteome</keyword>
<dbReference type="RefSeq" id="WP_183176892.1">
    <property type="nucleotide sequence ID" value="NZ_BNAV01000013.1"/>
</dbReference>
<dbReference type="Pfam" id="PF07883">
    <property type="entry name" value="Cupin_2"/>
    <property type="match status" value="1"/>
</dbReference>
<comment type="caution">
    <text evidence="2">The sequence shown here is derived from an EMBL/GenBank/DDBJ whole genome shotgun (WGS) entry which is preliminary data.</text>
</comment>
<dbReference type="Gene3D" id="2.20.70.150">
    <property type="match status" value="1"/>
</dbReference>
<dbReference type="PANTHER" id="PTHR36156">
    <property type="entry name" value="SLR2101 PROTEIN"/>
    <property type="match status" value="1"/>
</dbReference>
<dbReference type="InterPro" id="IPR047142">
    <property type="entry name" value="OryJ/VirC-like"/>
</dbReference>
<dbReference type="CDD" id="cd02231">
    <property type="entry name" value="cupin_BLL6423-like"/>
    <property type="match status" value="1"/>
</dbReference>
<dbReference type="AlphaFoldDB" id="A0A8H9J5Z5"/>
<accession>A0A8H9J5Z5</accession>
<dbReference type="SUPFAM" id="SSF51182">
    <property type="entry name" value="RmlC-like cupins"/>
    <property type="match status" value="1"/>
</dbReference>
<feature type="domain" description="Cupin type-2" evidence="1">
    <location>
        <begin position="117"/>
        <end position="173"/>
    </location>
</feature>
<evidence type="ECO:0000313" key="2">
    <source>
        <dbReference type="EMBL" id="GHF79800.1"/>
    </source>
</evidence>
<dbReference type="PANTHER" id="PTHR36156:SF2">
    <property type="entry name" value="CUPIN TYPE-2 DOMAIN-CONTAINING PROTEIN"/>
    <property type="match status" value="1"/>
</dbReference>
<dbReference type="EMBL" id="BNAV01000013">
    <property type="protein sequence ID" value="GHF79800.1"/>
    <property type="molecule type" value="Genomic_DNA"/>
</dbReference>
<dbReference type="InterPro" id="IPR013096">
    <property type="entry name" value="Cupin_2"/>
</dbReference>
<reference evidence="2" key="1">
    <citation type="journal article" date="2014" name="Int. J. Syst. Evol. Microbiol.">
        <title>Complete genome sequence of Corynebacterium casei LMG S-19264T (=DSM 44701T), isolated from a smear-ripened cheese.</title>
        <authorList>
            <consortium name="US DOE Joint Genome Institute (JGI-PGF)"/>
            <person name="Walter F."/>
            <person name="Albersmeier A."/>
            <person name="Kalinowski J."/>
            <person name="Ruckert C."/>
        </authorList>
    </citation>
    <scope>NUCLEOTIDE SEQUENCE</scope>
    <source>
        <strain evidence="2">CGMCC 4.7679</strain>
    </source>
</reference>
<dbReference type="InterPro" id="IPR014710">
    <property type="entry name" value="RmlC-like_jellyroll"/>
</dbReference>